<evidence type="ECO:0000256" key="1">
    <source>
        <dbReference type="ARBA" id="ARBA00004308"/>
    </source>
</evidence>
<dbReference type="PANTHER" id="PTHR46735">
    <property type="entry name" value="CALPAIN, SMALL SUBUNIT 1 A-RELATED"/>
    <property type="match status" value="1"/>
</dbReference>
<protein>
    <submittedName>
        <fullName evidence="8">Uncharacterized protein</fullName>
    </submittedName>
</protein>
<sequence>MTLTVVTSQSNGSGQLDWEEFQGLWEKFRKWTYIFVKFDKNKSKSLDHREITPALTAAGLRVDEFVIQLISMRYMEPDMTVSYPGFLQLLLKLDTMILASHDDVQLRELFRVWDALQSPRVQE</sequence>
<accession>A0A8T2MUR8</accession>
<gene>
    <name evidence="8" type="ORF">JZ751_019507</name>
</gene>
<dbReference type="GO" id="GO:0046872">
    <property type="term" value="F:metal ion binding"/>
    <property type="evidence" value="ECO:0007669"/>
    <property type="project" value="UniProtKB-KW"/>
</dbReference>
<evidence type="ECO:0000256" key="7">
    <source>
        <dbReference type="ARBA" id="ARBA00023136"/>
    </source>
</evidence>
<organism evidence="8 9">
    <name type="scientific">Albula glossodonta</name>
    <name type="common">roundjaw bonefish</name>
    <dbReference type="NCBI Taxonomy" id="121402"/>
    <lineage>
        <taxon>Eukaryota</taxon>
        <taxon>Metazoa</taxon>
        <taxon>Chordata</taxon>
        <taxon>Craniata</taxon>
        <taxon>Vertebrata</taxon>
        <taxon>Euteleostomi</taxon>
        <taxon>Actinopterygii</taxon>
        <taxon>Neopterygii</taxon>
        <taxon>Teleostei</taxon>
        <taxon>Albuliformes</taxon>
        <taxon>Albulidae</taxon>
        <taxon>Albula</taxon>
    </lineage>
</organism>
<keyword evidence="4" id="KW-0479">Metal-binding</keyword>
<evidence type="ECO:0000256" key="5">
    <source>
        <dbReference type="ARBA" id="ARBA00022737"/>
    </source>
</evidence>
<dbReference type="GO" id="GO:0110158">
    <property type="term" value="C:calpain complex"/>
    <property type="evidence" value="ECO:0007669"/>
    <property type="project" value="TreeGrafter"/>
</dbReference>
<evidence type="ECO:0000256" key="6">
    <source>
        <dbReference type="ARBA" id="ARBA00022837"/>
    </source>
</evidence>
<comment type="caution">
    <text evidence="8">The sequence shown here is derived from an EMBL/GenBank/DDBJ whole genome shotgun (WGS) entry which is preliminary data.</text>
</comment>
<evidence type="ECO:0000313" key="8">
    <source>
        <dbReference type="EMBL" id="KAG9331316.1"/>
    </source>
</evidence>
<reference evidence="8" key="1">
    <citation type="thesis" date="2021" institute="BYU ScholarsArchive" country="Provo, UT, USA">
        <title>Applications of and Algorithms for Genome Assembly and Genomic Analyses with an Emphasis on Marine Teleosts.</title>
        <authorList>
            <person name="Pickett B.D."/>
        </authorList>
    </citation>
    <scope>NUCLEOTIDE SEQUENCE</scope>
    <source>
        <strain evidence="8">HI-2016</strain>
    </source>
</reference>
<dbReference type="Proteomes" id="UP000824540">
    <property type="component" value="Unassembled WGS sequence"/>
</dbReference>
<dbReference type="PANTHER" id="PTHR46735:SF3">
    <property type="entry name" value="CALPAIN SMALL SUBUNIT 1-RELATED"/>
    <property type="match status" value="1"/>
</dbReference>
<dbReference type="PROSITE" id="PS00018">
    <property type="entry name" value="EF_HAND_1"/>
    <property type="match status" value="1"/>
</dbReference>
<keyword evidence="9" id="KW-1185">Reference proteome</keyword>
<keyword evidence="3" id="KW-0963">Cytoplasm</keyword>
<proteinExistence type="predicted"/>
<dbReference type="InterPro" id="IPR018247">
    <property type="entry name" value="EF_Hand_1_Ca_BS"/>
</dbReference>
<dbReference type="EMBL" id="JAFBMS010000352">
    <property type="protein sequence ID" value="KAG9331316.1"/>
    <property type="molecule type" value="Genomic_DNA"/>
</dbReference>
<dbReference type="InterPro" id="IPR011992">
    <property type="entry name" value="EF-hand-dom_pair"/>
</dbReference>
<dbReference type="GO" id="GO:0012505">
    <property type="term" value="C:endomembrane system"/>
    <property type="evidence" value="ECO:0007669"/>
    <property type="project" value="UniProtKB-SubCell"/>
</dbReference>
<keyword evidence="6" id="KW-0106">Calcium</keyword>
<evidence type="ECO:0000256" key="2">
    <source>
        <dbReference type="ARBA" id="ARBA00004496"/>
    </source>
</evidence>
<evidence type="ECO:0000313" key="9">
    <source>
        <dbReference type="Proteomes" id="UP000824540"/>
    </source>
</evidence>
<dbReference type="Gene3D" id="1.10.238.10">
    <property type="entry name" value="EF-hand"/>
    <property type="match status" value="1"/>
</dbReference>
<name>A0A8T2MUR8_9TELE</name>
<dbReference type="AlphaFoldDB" id="A0A8T2MUR8"/>
<keyword evidence="7" id="KW-0472">Membrane</keyword>
<evidence type="ECO:0000256" key="3">
    <source>
        <dbReference type="ARBA" id="ARBA00022490"/>
    </source>
</evidence>
<keyword evidence="5" id="KW-0677">Repeat</keyword>
<dbReference type="OrthoDB" id="424753at2759"/>
<dbReference type="SUPFAM" id="SSF47473">
    <property type="entry name" value="EF-hand"/>
    <property type="match status" value="1"/>
</dbReference>
<comment type="subcellular location">
    <subcellularLocation>
        <location evidence="2">Cytoplasm</location>
    </subcellularLocation>
    <subcellularLocation>
        <location evidence="1">Endomembrane system</location>
    </subcellularLocation>
</comment>
<evidence type="ECO:0000256" key="4">
    <source>
        <dbReference type="ARBA" id="ARBA00022723"/>
    </source>
</evidence>